<dbReference type="OrthoDB" id="4590707at2759"/>
<dbReference type="Proteomes" id="UP000244073">
    <property type="component" value="Unassembled WGS sequence"/>
</dbReference>
<name>A0A2T5LRS6_9EURO</name>
<feature type="compositionally biased region" description="Basic and acidic residues" evidence="1">
    <location>
        <begin position="115"/>
        <end position="127"/>
    </location>
</feature>
<dbReference type="GeneID" id="63816307"/>
<sequence length="127" mass="13601">MGSTSARLLRAVHAARLQATKFPSRGYATDQPELQRNKNNTWLVISACLGIPAAYYLLMGNSSKPAKGSLAMPSNVEEAASPKSSSGQNTMSSNQEGLSNTDRAHPYVNSPSFNKKREGQTDSAKAK</sequence>
<dbReference type="AlphaFoldDB" id="A0A2T5LRS6"/>
<gene>
    <name evidence="2" type="ORF">P175DRAFT_0525715</name>
</gene>
<dbReference type="VEuPathDB" id="FungiDB:P175DRAFT_0525715"/>
<dbReference type="RefSeq" id="XP_040750372.1">
    <property type="nucleotide sequence ID" value="XM_040899425.1"/>
</dbReference>
<accession>A0A2T5LRS6</accession>
<reference evidence="2 3" key="1">
    <citation type="journal article" date="2018" name="Proc. Natl. Acad. Sci. U.S.A.">
        <title>Linking secondary metabolites to gene clusters through genome sequencing of six diverse Aspergillus species.</title>
        <authorList>
            <person name="Kaerboelling I."/>
            <person name="Vesth T.C."/>
            <person name="Frisvad J.C."/>
            <person name="Nybo J.L."/>
            <person name="Theobald S."/>
            <person name="Kuo A."/>
            <person name="Bowyer P."/>
            <person name="Matsuda Y."/>
            <person name="Mondo S."/>
            <person name="Lyhne E.K."/>
            <person name="Kogle M.E."/>
            <person name="Clum A."/>
            <person name="Lipzen A."/>
            <person name="Salamov A."/>
            <person name="Ngan C.Y."/>
            <person name="Daum C."/>
            <person name="Chiniquy J."/>
            <person name="Barry K."/>
            <person name="LaButti K."/>
            <person name="Haridas S."/>
            <person name="Simmons B.A."/>
            <person name="Magnuson J.K."/>
            <person name="Mortensen U.H."/>
            <person name="Larsen T.O."/>
            <person name="Grigoriev I.V."/>
            <person name="Baker S.E."/>
            <person name="Andersen M.R."/>
        </authorList>
    </citation>
    <scope>NUCLEOTIDE SEQUENCE [LARGE SCALE GENOMIC DNA]</scope>
    <source>
        <strain evidence="2 3">IBT 24754</strain>
    </source>
</reference>
<feature type="compositionally biased region" description="Polar residues" evidence="1">
    <location>
        <begin position="82"/>
        <end position="101"/>
    </location>
</feature>
<evidence type="ECO:0000313" key="2">
    <source>
        <dbReference type="EMBL" id="PTU18980.1"/>
    </source>
</evidence>
<organism evidence="2 3">
    <name type="scientific">Aspergillus ochraceoroseus IBT 24754</name>
    <dbReference type="NCBI Taxonomy" id="1392256"/>
    <lineage>
        <taxon>Eukaryota</taxon>
        <taxon>Fungi</taxon>
        <taxon>Dikarya</taxon>
        <taxon>Ascomycota</taxon>
        <taxon>Pezizomycotina</taxon>
        <taxon>Eurotiomycetes</taxon>
        <taxon>Eurotiomycetidae</taxon>
        <taxon>Eurotiales</taxon>
        <taxon>Aspergillaceae</taxon>
        <taxon>Aspergillus</taxon>
        <taxon>Aspergillus subgen. Nidulantes</taxon>
    </lineage>
</organism>
<feature type="region of interest" description="Disordered" evidence="1">
    <location>
        <begin position="66"/>
        <end position="127"/>
    </location>
</feature>
<evidence type="ECO:0000256" key="1">
    <source>
        <dbReference type="SAM" id="MobiDB-lite"/>
    </source>
</evidence>
<evidence type="ECO:0000313" key="3">
    <source>
        <dbReference type="Proteomes" id="UP000244073"/>
    </source>
</evidence>
<dbReference type="EMBL" id="MSFN02000007">
    <property type="protein sequence ID" value="PTU18980.1"/>
    <property type="molecule type" value="Genomic_DNA"/>
</dbReference>
<comment type="caution">
    <text evidence="2">The sequence shown here is derived from an EMBL/GenBank/DDBJ whole genome shotgun (WGS) entry which is preliminary data.</text>
</comment>
<protein>
    <submittedName>
        <fullName evidence="2">Uncharacterized protein</fullName>
    </submittedName>
</protein>
<proteinExistence type="predicted"/>